<dbReference type="STRING" id="2070753.A0A3A2ZFB7"/>
<evidence type="ECO:0000256" key="1">
    <source>
        <dbReference type="ARBA" id="ARBA00004141"/>
    </source>
</evidence>
<reference evidence="11" key="1">
    <citation type="submission" date="2017-02" db="EMBL/GenBank/DDBJ databases">
        <authorList>
            <person name="Tafer H."/>
            <person name="Lopandic K."/>
        </authorList>
    </citation>
    <scope>NUCLEOTIDE SEQUENCE [LARGE SCALE GENOMIC DNA]</scope>
    <source>
        <strain evidence="11">CBS 366.77</strain>
    </source>
</reference>
<dbReference type="PANTHER" id="PTHR37994:SF4">
    <property type="entry name" value="ER TRANSPORTER 6TM N-TERMINAL DOMAIN-CONTAINING PROTEIN-RELATED"/>
    <property type="match status" value="1"/>
</dbReference>
<evidence type="ECO:0000313" key="11">
    <source>
        <dbReference type="Proteomes" id="UP000266188"/>
    </source>
</evidence>
<feature type="transmembrane region" description="Helical" evidence="6">
    <location>
        <begin position="728"/>
        <end position="746"/>
    </location>
</feature>
<dbReference type="InterPro" id="IPR018820">
    <property type="entry name" value="BRE4-related_DUF2421"/>
</dbReference>
<feature type="domain" description="Integral membrane bound transporter" evidence="9">
    <location>
        <begin position="646"/>
        <end position="786"/>
    </location>
</feature>
<dbReference type="Proteomes" id="UP000266188">
    <property type="component" value="Unassembled WGS sequence"/>
</dbReference>
<feature type="transmembrane region" description="Helical" evidence="6">
    <location>
        <begin position="766"/>
        <end position="791"/>
    </location>
</feature>
<name>A0A3A2ZFB7_9EURO</name>
<dbReference type="AlphaFoldDB" id="A0A3A2ZFB7"/>
<gene>
    <name evidence="10" type="ORF">PHISCL_05803</name>
</gene>
<evidence type="ECO:0008006" key="12">
    <source>
        <dbReference type="Google" id="ProtNLM"/>
    </source>
</evidence>
<dbReference type="EMBL" id="MVGC01000201">
    <property type="protein sequence ID" value="RJE21852.1"/>
    <property type="molecule type" value="Genomic_DNA"/>
</dbReference>
<evidence type="ECO:0000313" key="10">
    <source>
        <dbReference type="EMBL" id="RJE21852.1"/>
    </source>
</evidence>
<dbReference type="Pfam" id="PF10337">
    <property type="entry name" value="ArAE_2_N"/>
    <property type="match status" value="2"/>
</dbReference>
<dbReference type="Pfam" id="PF10334">
    <property type="entry name" value="BRE4"/>
    <property type="match status" value="1"/>
</dbReference>
<evidence type="ECO:0000256" key="6">
    <source>
        <dbReference type="SAM" id="Phobius"/>
    </source>
</evidence>
<keyword evidence="4 6" id="KW-0472">Membrane</keyword>
<dbReference type="InterPro" id="IPR049453">
    <property type="entry name" value="Memb_transporter_dom"/>
</dbReference>
<feature type="region of interest" description="Disordered" evidence="5">
    <location>
        <begin position="1"/>
        <end position="30"/>
    </location>
</feature>
<feature type="transmembrane region" description="Helical" evidence="6">
    <location>
        <begin position="97"/>
        <end position="122"/>
    </location>
</feature>
<keyword evidence="3 6" id="KW-1133">Transmembrane helix</keyword>
<feature type="transmembrane region" description="Helical" evidence="6">
    <location>
        <begin position="134"/>
        <end position="153"/>
    </location>
</feature>
<keyword evidence="11" id="KW-1185">Reference proteome</keyword>
<evidence type="ECO:0000259" key="9">
    <source>
        <dbReference type="Pfam" id="PF13515"/>
    </source>
</evidence>
<evidence type="ECO:0000259" key="8">
    <source>
        <dbReference type="Pfam" id="PF10337"/>
    </source>
</evidence>
<feature type="transmembrane region" description="Helical" evidence="6">
    <location>
        <begin position="703"/>
        <end position="721"/>
    </location>
</feature>
<feature type="compositionally biased region" description="Polar residues" evidence="5">
    <location>
        <begin position="1081"/>
        <end position="1093"/>
    </location>
</feature>
<proteinExistence type="predicted"/>
<accession>A0A3A2ZFB7</accession>
<dbReference type="GO" id="GO:0016020">
    <property type="term" value="C:membrane"/>
    <property type="evidence" value="ECO:0007669"/>
    <property type="project" value="UniProtKB-SubCell"/>
</dbReference>
<feature type="domain" description="Putative ER transporter 6TM N-terminal" evidence="8">
    <location>
        <begin position="136"/>
        <end position="469"/>
    </location>
</feature>
<keyword evidence="2 6" id="KW-0812">Transmembrane</keyword>
<feature type="transmembrane region" description="Helical" evidence="6">
    <location>
        <begin position="199"/>
        <end position="220"/>
    </location>
</feature>
<feature type="domain" description="DUF2421" evidence="7">
    <location>
        <begin position="790"/>
        <end position="1019"/>
    </location>
</feature>
<dbReference type="OrthoDB" id="2274698at2759"/>
<evidence type="ECO:0000256" key="5">
    <source>
        <dbReference type="SAM" id="MobiDB-lite"/>
    </source>
</evidence>
<evidence type="ECO:0000256" key="2">
    <source>
        <dbReference type="ARBA" id="ARBA00022692"/>
    </source>
</evidence>
<dbReference type="InterPro" id="IPR018823">
    <property type="entry name" value="ArAE_2_N"/>
</dbReference>
<comment type="subcellular location">
    <subcellularLocation>
        <location evidence="1">Membrane</location>
        <topology evidence="1">Multi-pass membrane protein</topology>
    </subcellularLocation>
</comment>
<protein>
    <recommendedName>
        <fullName evidence="12">ER transporter 6TM N-terminal domain-containing protein</fullName>
    </recommendedName>
</protein>
<dbReference type="PANTHER" id="PTHR37994">
    <property type="entry name" value="ARAE_2_N DOMAIN-CONTAINING PROTEIN-RELATED"/>
    <property type="match status" value="1"/>
</dbReference>
<feature type="region of interest" description="Disordered" evidence="5">
    <location>
        <begin position="1081"/>
        <end position="1103"/>
    </location>
</feature>
<dbReference type="Pfam" id="PF13515">
    <property type="entry name" value="FUSC_2"/>
    <property type="match status" value="1"/>
</dbReference>
<feature type="transmembrane region" description="Helical" evidence="6">
    <location>
        <begin position="165"/>
        <end position="187"/>
    </location>
</feature>
<organism evidence="10 11">
    <name type="scientific">Aspergillus sclerotialis</name>
    <dbReference type="NCBI Taxonomy" id="2070753"/>
    <lineage>
        <taxon>Eukaryota</taxon>
        <taxon>Fungi</taxon>
        <taxon>Dikarya</taxon>
        <taxon>Ascomycota</taxon>
        <taxon>Pezizomycotina</taxon>
        <taxon>Eurotiomycetes</taxon>
        <taxon>Eurotiomycetidae</taxon>
        <taxon>Eurotiales</taxon>
        <taxon>Aspergillaceae</taxon>
        <taxon>Aspergillus</taxon>
        <taxon>Aspergillus subgen. Polypaecilum</taxon>
    </lineage>
</organism>
<evidence type="ECO:0000256" key="4">
    <source>
        <dbReference type="ARBA" id="ARBA00023136"/>
    </source>
</evidence>
<evidence type="ECO:0000259" key="7">
    <source>
        <dbReference type="Pfam" id="PF10334"/>
    </source>
</evidence>
<evidence type="ECO:0000256" key="3">
    <source>
        <dbReference type="ARBA" id="ARBA00022989"/>
    </source>
</evidence>
<feature type="transmembrane region" description="Helical" evidence="6">
    <location>
        <begin position="73"/>
        <end position="91"/>
    </location>
</feature>
<feature type="transmembrane region" description="Helical" evidence="6">
    <location>
        <begin position="674"/>
        <end position="697"/>
    </location>
</feature>
<comment type="caution">
    <text evidence="10">The sequence shown here is derived from an EMBL/GenBank/DDBJ whole genome shotgun (WGS) entry which is preliminary data.</text>
</comment>
<sequence>MSRRCASATAESPRPEEDDQKAPSASEKFTTKAKQIWNKAGLDKPTIQMMIKGGIAPTIAIAIYQADSVAPEFTTLGYLVAIISILGFPIMPRAKFIQMIVLDVLAVCLAVALALLMAFCCVKARQHTESSPPGAYNSSASAVSGVWLFFQIFLVHTFRAKFPQFQFPVVIFSMVVNITTSYAPGFSTMAAGINLVQRMLKACLTGLAISTGTSLFIFPLTSRTVVFRQMAGYIGNLRTALKAHSNYYESLRHEDMFGRTATYDETVEKLGKKGRKVYSPEAEAIKVAIQQITDLHSKIHADITFAKREFAFGKLGPDDIQEMFRHLRKCMIPVVGLGFIVDIFQRLSDYNRWNEPNDDGLGMASEEVRDRVVREWNDIMRAVYDPFASMIEAIDEGLQHVSYVLKLAKPPKKTATAFTTDNSSSDKTKDAEASAVCSSPGEKGFAAHFAQKLEDFKVAKRIALRTWSEGKGVHLPPDFFERPSSLNADIDDIPVEFGGMSRDRSRRQLYMFLYMEQLLHASGKVVLDFVHYADEKEASGKLSRSRLIIPGMKRILKWAAGTFKAGNSHAEDNMGDIDSDNNILELGEAYISRKDPEHLPPETTFQRIGDKIRIIPSFFRSSQAAYGFRVACATMTIGVIAFLHDTQEFFVKQRLVWAMIMINMSMSPTSGQSIFSFVLRILGTVLAMIFAFLAWYIPDQKTPGVIVFLFLFVSSAFYVPIKLFRFRAVGLISIVTTSMIIGYELQVRKVGEKVATSNGQPYYPTYLLAPYRLATVAGGIAVAFFWTFFPYPISEHSALRKSLGASLYLLANYYSIIHGTVNARMRGEEGDLTIKSSAGRKLEKARNKVFSKQMLMLNGLREYSGYLRWEVQIGGSFPKRRYDSIITHVENIAKYLSVLGYASDTLMLLDDDPDSTDSAWLEDFKKLASTAKVTSREITSVLCLLSASITNRQPLPPYLKAPKPYGFASKLEELDKDILKLRHIAEPGFAAFAVLQISTRCIVGDVERLVRDVKKLVGELDFSFHAVSTAPNSRNPSMSQVYLSNPLCSRPVSTAQSSRNPSMNQVYLPSLVHFRGISTAQSSRNPSLTQVHMSESPERNKLD</sequence>
<feature type="transmembrane region" description="Helical" evidence="6">
    <location>
        <begin position="626"/>
        <end position="644"/>
    </location>
</feature>
<feature type="domain" description="Putative ER transporter 6TM N-terminal" evidence="8">
    <location>
        <begin position="34"/>
        <end position="129"/>
    </location>
</feature>